<dbReference type="InterPro" id="IPR001478">
    <property type="entry name" value="PDZ"/>
</dbReference>
<sequence>MMHPYVIVLLLAMLAACSKPVVKQPIPDQPVIAVPPVEVPAEDNPYTQHYVARQLHGVKLSPGGQEPTIYKGVNETDDYQRMLNDGYEMLGYSSFETTDVPPSRAVSQAAKVKADAVIVYTKLIAAPTAAMRLQQIKEQSKSQGTSAGKGEVYSYFATYWGKLAPPALGVHVMQPSKDDAKPGLTVLAVITGSPAAQAGVAVGDVLLNLAGEPIPSAQALQQIVHRHAGQEVELVLRRVNSEKRLHLTLGAAL</sequence>
<dbReference type="InterPro" id="IPR041489">
    <property type="entry name" value="PDZ_6"/>
</dbReference>
<dbReference type="RefSeq" id="WP_400880936.1">
    <property type="nucleotide sequence ID" value="NZ_JBIWXY010000001.1"/>
</dbReference>
<feature type="domain" description="PDZ" evidence="2">
    <location>
        <begin position="168"/>
        <end position="251"/>
    </location>
</feature>
<evidence type="ECO:0000313" key="3">
    <source>
        <dbReference type="EMBL" id="MFJ5445957.1"/>
    </source>
</evidence>
<protein>
    <submittedName>
        <fullName evidence="3">PDZ domain-containing protein</fullName>
    </submittedName>
</protein>
<dbReference type="EMBL" id="JBIWXY010000001">
    <property type="protein sequence ID" value="MFJ5445957.1"/>
    <property type="molecule type" value="Genomic_DNA"/>
</dbReference>
<comment type="caution">
    <text evidence="3">The sequence shown here is derived from an EMBL/GenBank/DDBJ whole genome shotgun (WGS) entry which is preliminary data.</text>
</comment>
<feature type="signal peptide" evidence="1">
    <location>
        <begin position="1"/>
        <end position="23"/>
    </location>
</feature>
<evidence type="ECO:0000259" key="2">
    <source>
        <dbReference type="PROSITE" id="PS50106"/>
    </source>
</evidence>
<dbReference type="Pfam" id="PF17820">
    <property type="entry name" value="PDZ_6"/>
    <property type="match status" value="1"/>
</dbReference>
<evidence type="ECO:0000256" key="1">
    <source>
        <dbReference type="SAM" id="SignalP"/>
    </source>
</evidence>
<feature type="chain" id="PRO_5047424617" evidence="1">
    <location>
        <begin position="24"/>
        <end position="253"/>
    </location>
</feature>
<accession>A0ABW8GLB2</accession>
<organism evidence="3 4">
    <name type="scientific">Methylobacillus methanolivorans</name>
    <dbReference type="NCBI Taxonomy" id="1848927"/>
    <lineage>
        <taxon>Bacteria</taxon>
        <taxon>Pseudomonadati</taxon>
        <taxon>Pseudomonadota</taxon>
        <taxon>Betaproteobacteria</taxon>
        <taxon>Nitrosomonadales</taxon>
        <taxon>Methylophilaceae</taxon>
        <taxon>Methylobacillus</taxon>
    </lineage>
</organism>
<dbReference type="Proteomes" id="UP001617669">
    <property type="component" value="Unassembled WGS sequence"/>
</dbReference>
<name>A0ABW8GLB2_9PROT</name>
<dbReference type="InterPro" id="IPR036034">
    <property type="entry name" value="PDZ_sf"/>
</dbReference>
<dbReference type="SUPFAM" id="SSF50156">
    <property type="entry name" value="PDZ domain-like"/>
    <property type="match status" value="1"/>
</dbReference>
<proteinExistence type="predicted"/>
<keyword evidence="1" id="KW-0732">Signal</keyword>
<reference evidence="3 4" key="1">
    <citation type="submission" date="2024-11" db="EMBL/GenBank/DDBJ databases">
        <authorList>
            <person name="Kaparullina E.N."/>
            <person name="Delegan Y.A."/>
            <person name="Doronina N.V."/>
        </authorList>
    </citation>
    <scope>NUCLEOTIDE SEQUENCE [LARGE SCALE GENOMIC DNA]</scope>
    <source>
        <strain evidence="3 4">7sh_L</strain>
    </source>
</reference>
<keyword evidence="4" id="KW-1185">Reference proteome</keyword>
<evidence type="ECO:0000313" key="4">
    <source>
        <dbReference type="Proteomes" id="UP001617669"/>
    </source>
</evidence>
<dbReference type="PROSITE" id="PS50106">
    <property type="entry name" value="PDZ"/>
    <property type="match status" value="1"/>
</dbReference>
<dbReference type="Gene3D" id="2.30.42.10">
    <property type="match status" value="1"/>
</dbReference>
<gene>
    <name evidence="3" type="ORF">ACIKP9_06910</name>
</gene>
<dbReference type="SMART" id="SM00228">
    <property type="entry name" value="PDZ"/>
    <property type="match status" value="1"/>
</dbReference>